<comment type="caution">
    <text evidence="1">The sequence shown here is derived from an EMBL/GenBank/DDBJ whole genome shotgun (WGS) entry which is preliminary data.</text>
</comment>
<accession>A0ABT7DYP5</accession>
<keyword evidence="2" id="KW-1185">Reference proteome</keyword>
<dbReference type="PANTHER" id="PTHR30634:SF14">
    <property type="match status" value="1"/>
</dbReference>
<sequence length="761" mass="83221">MTTHIFGIRHHGPGCARALEAALAALAPDIILLEGPPEADDVIALAADPAMQPPVALLVYPNDAPQHGVFYPFAEFSPEWRAIRHATARQIPLWFMDLPPTHGFAEQMAADATREASSDGDHTPELDAPAADAVTPAADAGPDVAADTLQRWRMDPIGELSRAAGYDDHETWWEIEVEQRRDARELFAAIAEAMTALREHAPEPGLREARREAHMRSKIREAQKAGHQTIAVICGAWHVPALQQMPPAKDDTALLKGLPKTRVSATWVPWSDDRLAFESGYGAGVTSPGWYRHLWQSPDQASLRWMTQAARLLREAGLDASSASVIEAVRLAESLAALRGAALPGLAENREAMLSVLCHGQTSPMDLIRQQLEIGYRIGAVPAHTAAAPLQRDLEAQQKRLRLKPSTESKLLELDLREDSGRARSRLLHRLQIIQVEWGQRRHDSNRTGTFRESWTLKWDPELVVRLIAASRYGNTIEAAASHALCEQARNGADLPGLTAMLDDAVLAQLPVAITVLLGCVQTQAALAADLSHLMEALPPLVNVARYGDVRGTQADNVLPIIMALVERITVGILPAASSIDEAAAEALIQHIDSVQTALDTLDHTDLREDWFDSLRRLAALDTTAPAVRGFALRLLFDRQQIDAEALARQASLALAPGNPPAESAGWLTGLLRGSGLLLLHHDTLWHTIDHWLGQLDHDTFRERLPLLRRAFSGFTRPERRQMGDKVRHLGQTQAATPADDALDHVRAAQVVPTLLALIGP</sequence>
<evidence type="ECO:0000313" key="1">
    <source>
        <dbReference type="EMBL" id="MDK2125180.1"/>
    </source>
</evidence>
<dbReference type="InterPro" id="IPR043737">
    <property type="entry name" value="DUF5682"/>
</dbReference>
<dbReference type="PANTHER" id="PTHR30634">
    <property type="entry name" value="OUTER MEMBRANE LOLAB LIPOPROTEIN INSERTION APPARATUS"/>
    <property type="match status" value="1"/>
</dbReference>
<proteinExistence type="predicted"/>
<evidence type="ECO:0000313" key="2">
    <source>
        <dbReference type="Proteomes" id="UP001172778"/>
    </source>
</evidence>
<name>A0ABT7DYP5_9NEIS</name>
<dbReference type="RefSeq" id="WP_284101493.1">
    <property type="nucleotide sequence ID" value="NZ_JARRAF010000016.1"/>
</dbReference>
<dbReference type="Pfam" id="PF18934">
    <property type="entry name" value="DUF5682"/>
    <property type="match status" value="1"/>
</dbReference>
<dbReference type="Proteomes" id="UP001172778">
    <property type="component" value="Unassembled WGS sequence"/>
</dbReference>
<dbReference type="InterPro" id="IPR050458">
    <property type="entry name" value="LolB"/>
</dbReference>
<dbReference type="EMBL" id="JARRAF010000016">
    <property type="protein sequence ID" value="MDK2125180.1"/>
    <property type="molecule type" value="Genomic_DNA"/>
</dbReference>
<organism evidence="1 2">
    <name type="scientific">Parachitinimonas caeni</name>
    <dbReference type="NCBI Taxonomy" id="3031301"/>
    <lineage>
        <taxon>Bacteria</taxon>
        <taxon>Pseudomonadati</taxon>
        <taxon>Pseudomonadota</taxon>
        <taxon>Betaproteobacteria</taxon>
        <taxon>Neisseriales</taxon>
        <taxon>Chitinibacteraceae</taxon>
        <taxon>Parachitinimonas</taxon>
    </lineage>
</organism>
<gene>
    <name evidence="1" type="ORF">PZA18_14080</name>
</gene>
<reference evidence="1" key="1">
    <citation type="submission" date="2023-03" db="EMBL/GenBank/DDBJ databases">
        <title>Chitinimonas shenzhenensis gen. nov., sp. nov., a novel member of family Burkholderiaceae isolated from activated sludge collected in Shen Zhen, China.</title>
        <authorList>
            <person name="Wang X."/>
        </authorList>
    </citation>
    <scope>NUCLEOTIDE SEQUENCE</scope>
    <source>
        <strain evidence="1">DQS-5</strain>
    </source>
</reference>
<protein>
    <submittedName>
        <fullName evidence="1">DUF5682 family protein</fullName>
    </submittedName>
</protein>